<protein>
    <recommendedName>
        <fullName evidence="3">VCBS repeat-containing protein</fullName>
    </recommendedName>
</protein>
<evidence type="ECO:0008006" key="3">
    <source>
        <dbReference type="Google" id="ProtNLM"/>
    </source>
</evidence>
<reference evidence="1 2" key="1">
    <citation type="submission" date="2021-04" db="EMBL/GenBank/DDBJ databases">
        <title>Paenibacillus sp. DLE-14 whole genome sequence.</title>
        <authorList>
            <person name="Ham Y.J."/>
        </authorList>
    </citation>
    <scope>NUCLEOTIDE SEQUENCE [LARGE SCALE GENOMIC DNA]</scope>
    <source>
        <strain evidence="1 2">DLE-14</strain>
    </source>
</reference>
<keyword evidence="2" id="KW-1185">Reference proteome</keyword>
<evidence type="ECO:0000313" key="2">
    <source>
        <dbReference type="Proteomes" id="UP000673394"/>
    </source>
</evidence>
<dbReference type="InterPro" id="IPR018247">
    <property type="entry name" value="EF_Hand_1_Ca_BS"/>
</dbReference>
<dbReference type="InterPro" id="IPR028994">
    <property type="entry name" value="Integrin_alpha_N"/>
</dbReference>
<dbReference type="PROSITE" id="PS00018">
    <property type="entry name" value="EF_HAND_1"/>
    <property type="match status" value="1"/>
</dbReference>
<dbReference type="RefSeq" id="WP_210663307.1">
    <property type="nucleotide sequence ID" value="NZ_JAGKSP010000016.1"/>
</dbReference>
<evidence type="ECO:0000313" key="1">
    <source>
        <dbReference type="EMBL" id="MBP3966274.1"/>
    </source>
</evidence>
<dbReference type="SUPFAM" id="SSF69318">
    <property type="entry name" value="Integrin alpha N-terminal domain"/>
    <property type="match status" value="1"/>
</dbReference>
<organism evidence="1 2">
    <name type="scientific">Paenibacillus lignilyticus</name>
    <dbReference type="NCBI Taxonomy" id="1172615"/>
    <lineage>
        <taxon>Bacteria</taxon>
        <taxon>Bacillati</taxon>
        <taxon>Bacillota</taxon>
        <taxon>Bacilli</taxon>
        <taxon>Bacillales</taxon>
        <taxon>Paenibacillaceae</taxon>
        <taxon>Paenibacillus</taxon>
    </lineage>
</organism>
<gene>
    <name evidence="1" type="ORF">I8J30_26580</name>
</gene>
<proteinExistence type="predicted"/>
<name>A0ABS5CK91_9BACL</name>
<dbReference type="EMBL" id="JAGKSP010000016">
    <property type="protein sequence ID" value="MBP3966274.1"/>
    <property type="molecule type" value="Genomic_DNA"/>
</dbReference>
<sequence length="463" mass="51180">MNISQWMKHTAVLVGTLLCFLAVTGCQYSATPADLLLNPRSTPENAELAAAIRDHLPARAKLSLAMQERSNSAVVKMDADGDGKQEAFVIYSDESGTEHVMVLKRSADIGWQQWFSFAETSSYGIDVLRTVDLDRDGEPEVLIGWNQYGEPQHILTLYHVPSTSGIVAPKPIAELPYDTFGLGDAEGDGHDEIALIQLQRQKLTASIGIYHFAGDRATKMASAPLDGSVNEYLQVKLGKIAKDQYGVLADAAIGANSSMTTMYAWKAGKLIPIYPPKQAGDENVQINATMQLSDDGNGDGILDVIELREAPGQSEGVAYSDLLWIQQYKQWNGVDGFDVVGEQYVDTNRSYALTLPMDWSQYTFRRLTDGNSDDVALDRFEEETNRREEILSLRVIPIAEWNEKEQQLQEEGSRFEQLGSGSGLVYVAIWHAPLIKEDGAKPSGIFPPDEATMRKLFKLLPEE</sequence>
<dbReference type="Proteomes" id="UP000673394">
    <property type="component" value="Unassembled WGS sequence"/>
</dbReference>
<comment type="caution">
    <text evidence="1">The sequence shown here is derived from an EMBL/GenBank/DDBJ whole genome shotgun (WGS) entry which is preliminary data.</text>
</comment>
<accession>A0ABS5CK91</accession>